<comment type="similarity">
    <text evidence="1">Belongs to the FMO family.</text>
</comment>
<dbReference type="GO" id="GO:0050661">
    <property type="term" value="F:NADP binding"/>
    <property type="evidence" value="ECO:0007669"/>
    <property type="project" value="InterPro"/>
</dbReference>
<organism evidence="6 7">
    <name type="scientific">Colletotrichum sublineola</name>
    <name type="common">Sorghum anthracnose fungus</name>
    <dbReference type="NCBI Taxonomy" id="1173701"/>
    <lineage>
        <taxon>Eukaryota</taxon>
        <taxon>Fungi</taxon>
        <taxon>Dikarya</taxon>
        <taxon>Ascomycota</taxon>
        <taxon>Pezizomycotina</taxon>
        <taxon>Sordariomycetes</taxon>
        <taxon>Hypocreomycetidae</taxon>
        <taxon>Glomerellales</taxon>
        <taxon>Glomerellaceae</taxon>
        <taxon>Colletotrichum</taxon>
        <taxon>Colletotrichum graminicola species complex</taxon>
    </lineage>
</organism>
<proteinExistence type="inferred from homology"/>
<evidence type="ECO:0000256" key="4">
    <source>
        <dbReference type="ARBA" id="ARBA00023002"/>
    </source>
</evidence>
<evidence type="ECO:0008006" key="8">
    <source>
        <dbReference type="Google" id="ProtNLM"/>
    </source>
</evidence>
<protein>
    <recommendedName>
        <fullName evidence="8">L-ornithine N(5)-oxygenase</fullName>
    </recommendedName>
</protein>
<dbReference type="GO" id="GO:0004499">
    <property type="term" value="F:N,N-dimethylaniline monooxygenase activity"/>
    <property type="evidence" value="ECO:0007669"/>
    <property type="project" value="InterPro"/>
</dbReference>
<evidence type="ECO:0000256" key="3">
    <source>
        <dbReference type="ARBA" id="ARBA00022827"/>
    </source>
</evidence>
<evidence type="ECO:0000313" key="7">
    <source>
        <dbReference type="Proteomes" id="UP000027238"/>
    </source>
</evidence>
<dbReference type="Gene3D" id="3.50.50.60">
    <property type="entry name" value="FAD/NAD(P)-binding domain"/>
    <property type="match status" value="1"/>
</dbReference>
<sequence length="749" mass="82964">MEQLDCVVVGAGLYGLGAAKQYHCTNPGSSLAILDAQSDLGGNWASQRLYPGLKSNNLYGTYQYPDFPMDTEKFDIKPGEHVPGNIINAYFHAYCVEFGINNLIRLNSKVLAAEHQDGLEGGWVLTVLGPDGEYKLSARRLIVAAGHLSEAFLPHFAGQETFGGKIFHGKDFLQHADTIRDVKSVTVFGASKSSWDAVYQYATSGVKVNWVIRASGHGPAWNSPPYVTPLKRWIEELANTRFLTWFSACPWGNRDGYSAIRTFLHGTAIGRIITKAFWNTMDNDVIQQNGYDSHPKTAKLKPWIPAMNVGTSWGIFNYPTDHWEVIKGDNVDVHIRDFDHLSPGKVHFTDGTEVEADALFAHMGWKRLPTIKFLPAGIEGELGIPHFPSKHPSADNLASQKSLRAQVEEELLQTFPILRNKPVWNDKYRPLTEHDGIDAKGELTPYTPLEPWMLYRFMVPASKRFVRTKDIAFAGLADNFSNAINAHIQGLWISAYFSGRLASPAVAAAADAADENALSALQHDAMLHNLFGKWRYPIDWGHKAPSFIFDAVPYFDMLLQDLGVKNHRKSGFWSELWSPYRPGDYKTVNEEWERSLQRAARRRRVPVPGAGGGRRRRQGPQPQEVSPSVPAGRRAGPDAPGSPRMSEGRARSDLHGAAVRLLHAVAHARGVDVFLPRPARLAGLDGRRDLEDCRRSHGAVVQGDDDGYDHDGGAGIGTEKGGAEVRRDCERRLAGDEDLEAGAGGRERQ</sequence>
<gene>
    <name evidence="6" type="ORF">CSUB01_10096</name>
</gene>
<dbReference type="OrthoDB" id="2915840at2759"/>
<evidence type="ECO:0000313" key="6">
    <source>
        <dbReference type="EMBL" id="KDN66613.1"/>
    </source>
</evidence>
<dbReference type="PANTHER" id="PTHR23023">
    <property type="entry name" value="DIMETHYLANILINE MONOOXYGENASE"/>
    <property type="match status" value="1"/>
</dbReference>
<dbReference type="InterPro" id="IPR050346">
    <property type="entry name" value="FMO-like"/>
</dbReference>
<dbReference type="Pfam" id="PF00743">
    <property type="entry name" value="FMO-like"/>
    <property type="match status" value="1"/>
</dbReference>
<evidence type="ECO:0000256" key="2">
    <source>
        <dbReference type="ARBA" id="ARBA00022630"/>
    </source>
</evidence>
<dbReference type="GO" id="GO:0050660">
    <property type="term" value="F:flavin adenine dinucleotide binding"/>
    <property type="evidence" value="ECO:0007669"/>
    <property type="project" value="InterPro"/>
</dbReference>
<evidence type="ECO:0000256" key="1">
    <source>
        <dbReference type="ARBA" id="ARBA00009183"/>
    </source>
</evidence>
<keyword evidence="4" id="KW-0560">Oxidoreductase</keyword>
<dbReference type="InterPro" id="IPR036188">
    <property type="entry name" value="FAD/NAD-bd_sf"/>
</dbReference>
<keyword evidence="2" id="KW-0285">Flavoprotein</keyword>
<keyword evidence="3" id="KW-0274">FAD</keyword>
<keyword evidence="7" id="KW-1185">Reference proteome</keyword>
<dbReference type="InterPro" id="IPR020946">
    <property type="entry name" value="Flavin_mOase-like"/>
</dbReference>
<dbReference type="eggNOG" id="KOG1399">
    <property type="taxonomic scope" value="Eukaryota"/>
</dbReference>
<evidence type="ECO:0000256" key="5">
    <source>
        <dbReference type="SAM" id="MobiDB-lite"/>
    </source>
</evidence>
<dbReference type="Proteomes" id="UP000027238">
    <property type="component" value="Unassembled WGS sequence"/>
</dbReference>
<name>A0A066XBR3_COLSU</name>
<feature type="region of interest" description="Disordered" evidence="5">
    <location>
        <begin position="597"/>
        <end position="651"/>
    </location>
</feature>
<reference evidence="7" key="1">
    <citation type="journal article" date="2014" name="Genome Announc.">
        <title>Draft genome sequence of Colletotrichum sublineola, a destructive pathogen of cultivated sorghum.</title>
        <authorList>
            <person name="Baroncelli R."/>
            <person name="Sanz-Martin J.M."/>
            <person name="Rech G.E."/>
            <person name="Sukno S.A."/>
            <person name="Thon M.R."/>
        </authorList>
    </citation>
    <scope>NUCLEOTIDE SEQUENCE [LARGE SCALE GENOMIC DNA]</scope>
    <source>
        <strain evidence="7">TX430BB</strain>
    </source>
</reference>
<dbReference type="AlphaFoldDB" id="A0A066XBR3"/>
<dbReference type="OMA" id="KQYHVTH"/>
<feature type="region of interest" description="Disordered" evidence="5">
    <location>
        <begin position="701"/>
        <end position="725"/>
    </location>
</feature>
<accession>A0A066XBR3</accession>
<comment type="caution">
    <text evidence="6">The sequence shown here is derived from an EMBL/GenBank/DDBJ whole genome shotgun (WGS) entry which is preliminary data.</text>
</comment>
<dbReference type="EMBL" id="JMSE01000920">
    <property type="protein sequence ID" value="KDN66613.1"/>
    <property type="molecule type" value="Genomic_DNA"/>
</dbReference>
<dbReference type="HOGENOM" id="CLU_019225_1_0_1"/>
<dbReference type="SUPFAM" id="SSF51905">
    <property type="entry name" value="FAD/NAD(P)-binding domain"/>
    <property type="match status" value="1"/>
</dbReference>